<dbReference type="Pfam" id="PF06750">
    <property type="entry name" value="A24_N_bact"/>
    <property type="match status" value="1"/>
</dbReference>
<gene>
    <name evidence="13" type="ORF">E0L93_06985</name>
</gene>
<dbReference type="GO" id="GO:0004190">
    <property type="term" value="F:aspartic-type endopeptidase activity"/>
    <property type="evidence" value="ECO:0007669"/>
    <property type="project" value="UniProtKB-EC"/>
</dbReference>
<keyword evidence="9" id="KW-0511">Multifunctional enzyme</keyword>
<feature type="transmembrane region" description="Helical" evidence="10">
    <location>
        <begin position="119"/>
        <end position="138"/>
    </location>
</feature>
<dbReference type="GO" id="GO:0008168">
    <property type="term" value="F:methyltransferase activity"/>
    <property type="evidence" value="ECO:0007669"/>
    <property type="project" value="UniProtKB-KW"/>
</dbReference>
<evidence type="ECO:0000313" key="14">
    <source>
        <dbReference type="Proteomes" id="UP000295244"/>
    </source>
</evidence>
<sequence length="251" mass="25708">MLAAAAAAVGLILGSFLNVVIHRLPRGESLVLPASRCPACRHPISAADNVPLISYLILKGRCRHCGAGISLRYPVVELLTAVLFLLAVLRFGFGPELLRALVFILLLVALAGIDLEHKLLPNALTLPGAALGLALSLLADPGGWWVYPAGAGAASGALLALAVAYPAGMGMGDVKFAALLGAFLGLYAFLALFLAALAGAISGGVLMALGRAGRRTPLPFGVFMALGAIVTLFAGEEIWAAYIDSLWGGGS</sequence>
<keyword evidence="4" id="KW-0997">Cell inner membrane</keyword>
<feature type="transmembrane region" description="Helical" evidence="10">
    <location>
        <begin position="71"/>
        <end position="89"/>
    </location>
</feature>
<proteinExistence type="inferred from homology"/>
<evidence type="ECO:0000256" key="5">
    <source>
        <dbReference type="ARBA" id="ARBA00022692"/>
    </source>
</evidence>
<dbReference type="Pfam" id="PF01478">
    <property type="entry name" value="Peptidase_A24"/>
    <property type="match status" value="1"/>
</dbReference>
<comment type="catalytic activity">
    <reaction evidence="9">
        <text>Typically cleaves a -Gly-|-Phe- bond to release an N-terminal, basic peptide of 5-8 residues from type IV prepilin, and then N-methylates the new N-terminal amino group, the methyl donor being S-adenosyl-L-methionine.</text>
        <dbReference type="EC" id="3.4.23.43"/>
    </reaction>
</comment>
<keyword evidence="9" id="KW-0808">Transferase</keyword>
<accession>A0A4R1BJ19</accession>
<dbReference type="EC" id="3.4.23.43" evidence="9"/>
<keyword evidence="9" id="KW-0489">Methyltransferase</keyword>
<dbReference type="InterPro" id="IPR014032">
    <property type="entry name" value="Peptidase_A24A_bac"/>
</dbReference>
<dbReference type="OrthoDB" id="2087435at2"/>
<comment type="subcellular location">
    <subcellularLocation>
        <location evidence="1">Cell inner membrane</location>
        <topology evidence="1">Multi-pass membrane protein</topology>
    </subcellularLocation>
    <subcellularLocation>
        <location evidence="9">Cell membrane</location>
        <topology evidence="9">Multi-pass membrane protein</topology>
    </subcellularLocation>
</comment>
<keyword evidence="6 10" id="KW-1133">Transmembrane helix</keyword>
<dbReference type="PRINTS" id="PR00864">
    <property type="entry name" value="PREPILNPTASE"/>
</dbReference>
<evidence type="ECO:0000256" key="9">
    <source>
        <dbReference type="RuleBase" id="RU003794"/>
    </source>
</evidence>
<organism evidence="13 14">
    <name type="scientific">Rubrobacter taiwanensis</name>
    <dbReference type="NCBI Taxonomy" id="185139"/>
    <lineage>
        <taxon>Bacteria</taxon>
        <taxon>Bacillati</taxon>
        <taxon>Actinomycetota</taxon>
        <taxon>Rubrobacteria</taxon>
        <taxon>Rubrobacterales</taxon>
        <taxon>Rubrobacteraceae</taxon>
        <taxon>Rubrobacter</taxon>
    </lineage>
</organism>
<protein>
    <recommendedName>
        <fullName evidence="9">Prepilin leader peptidase/N-methyltransferase</fullName>
        <ecNumber evidence="9">2.1.1.-</ecNumber>
        <ecNumber evidence="9">3.4.23.43</ecNumber>
    </recommendedName>
</protein>
<evidence type="ECO:0000259" key="11">
    <source>
        <dbReference type="Pfam" id="PF01478"/>
    </source>
</evidence>
<keyword evidence="3" id="KW-1003">Cell membrane</keyword>
<evidence type="ECO:0000256" key="2">
    <source>
        <dbReference type="ARBA" id="ARBA00005801"/>
    </source>
</evidence>
<dbReference type="PANTHER" id="PTHR30487:SF0">
    <property type="entry name" value="PREPILIN LEADER PEPTIDASE_N-METHYLTRANSFERASE-RELATED"/>
    <property type="match status" value="1"/>
</dbReference>
<evidence type="ECO:0000256" key="1">
    <source>
        <dbReference type="ARBA" id="ARBA00004429"/>
    </source>
</evidence>
<dbReference type="EC" id="2.1.1.-" evidence="9"/>
<feature type="transmembrane region" description="Helical" evidence="10">
    <location>
        <begin position="145"/>
        <end position="164"/>
    </location>
</feature>
<dbReference type="GO" id="GO:0005886">
    <property type="term" value="C:plasma membrane"/>
    <property type="evidence" value="ECO:0007669"/>
    <property type="project" value="UniProtKB-SubCell"/>
</dbReference>
<evidence type="ECO:0000256" key="6">
    <source>
        <dbReference type="ARBA" id="ARBA00022989"/>
    </source>
</evidence>
<keyword evidence="7 10" id="KW-0472">Membrane</keyword>
<keyword evidence="14" id="KW-1185">Reference proteome</keyword>
<evidence type="ECO:0000256" key="3">
    <source>
        <dbReference type="ARBA" id="ARBA00022475"/>
    </source>
</evidence>
<keyword evidence="9" id="KW-0645">Protease</keyword>
<reference evidence="13 14" key="1">
    <citation type="submission" date="2019-03" db="EMBL/GenBank/DDBJ databases">
        <title>Whole genome sequence of a novel Rubrobacter taiwanensis strain, isolated from Yellowstone National Park.</title>
        <authorList>
            <person name="Freed S."/>
            <person name="Ramaley R.F."/>
            <person name="Kyndt J.A."/>
        </authorList>
    </citation>
    <scope>NUCLEOTIDE SEQUENCE [LARGE SCALE GENOMIC DNA]</scope>
    <source>
        <strain evidence="13 14">Yellowstone</strain>
    </source>
</reference>
<comment type="function">
    <text evidence="9">Plays an essential role in type IV pili and type II pseudopili formation by proteolytically removing the leader sequence from substrate proteins and subsequently monomethylating the alpha-amino group of the newly exposed N-terminal phenylalanine.</text>
</comment>
<keyword evidence="9" id="KW-0378">Hydrolase</keyword>
<comment type="caution">
    <text evidence="13">The sequence shown here is derived from an EMBL/GenBank/DDBJ whole genome shotgun (WGS) entry which is preliminary data.</text>
</comment>
<dbReference type="Proteomes" id="UP000295244">
    <property type="component" value="Unassembled WGS sequence"/>
</dbReference>
<dbReference type="GO" id="GO:0006465">
    <property type="term" value="P:signal peptide processing"/>
    <property type="evidence" value="ECO:0007669"/>
    <property type="project" value="TreeGrafter"/>
</dbReference>
<feature type="domain" description="Prepilin type IV endopeptidase peptidase" evidence="11">
    <location>
        <begin position="101"/>
        <end position="201"/>
    </location>
</feature>
<feature type="transmembrane region" description="Helical" evidence="10">
    <location>
        <begin position="221"/>
        <end position="242"/>
    </location>
</feature>
<dbReference type="GO" id="GO:0032259">
    <property type="term" value="P:methylation"/>
    <property type="evidence" value="ECO:0007669"/>
    <property type="project" value="UniProtKB-KW"/>
</dbReference>
<feature type="transmembrane region" description="Helical" evidence="10">
    <location>
        <begin position="96"/>
        <end position="113"/>
    </location>
</feature>
<evidence type="ECO:0000256" key="7">
    <source>
        <dbReference type="ARBA" id="ARBA00023136"/>
    </source>
</evidence>
<evidence type="ECO:0000259" key="12">
    <source>
        <dbReference type="Pfam" id="PF06750"/>
    </source>
</evidence>
<dbReference type="InterPro" id="IPR000045">
    <property type="entry name" value="Prepilin_IV_endopep_pep"/>
</dbReference>
<dbReference type="RefSeq" id="WP_132690355.1">
    <property type="nucleotide sequence ID" value="NZ_SKBU01000014.1"/>
</dbReference>
<comment type="similarity">
    <text evidence="2 8">Belongs to the peptidase A24 family.</text>
</comment>
<dbReference type="AlphaFoldDB" id="A0A4R1BJ19"/>
<feature type="domain" description="Prepilin peptidase A24 N-terminal" evidence="12">
    <location>
        <begin position="9"/>
        <end position="91"/>
    </location>
</feature>
<dbReference type="Gene3D" id="1.20.120.1220">
    <property type="match status" value="1"/>
</dbReference>
<keyword evidence="5 9" id="KW-0812">Transmembrane</keyword>
<dbReference type="EMBL" id="SKBU01000014">
    <property type="protein sequence ID" value="TCJ17274.1"/>
    <property type="molecule type" value="Genomic_DNA"/>
</dbReference>
<name>A0A4R1BJ19_9ACTN</name>
<evidence type="ECO:0000256" key="8">
    <source>
        <dbReference type="RuleBase" id="RU003793"/>
    </source>
</evidence>
<dbReference type="InterPro" id="IPR010627">
    <property type="entry name" value="Prepilin_pept_A24_N"/>
</dbReference>
<feature type="transmembrane region" description="Helical" evidence="10">
    <location>
        <begin position="176"/>
        <end position="209"/>
    </location>
</feature>
<evidence type="ECO:0000313" key="13">
    <source>
        <dbReference type="EMBL" id="TCJ17274.1"/>
    </source>
</evidence>
<dbReference type="PANTHER" id="PTHR30487">
    <property type="entry name" value="TYPE 4 PREPILIN-LIKE PROTEINS LEADER PEPTIDE-PROCESSING ENZYME"/>
    <property type="match status" value="1"/>
</dbReference>
<dbReference type="InterPro" id="IPR050882">
    <property type="entry name" value="Prepilin_peptidase/N-MTase"/>
</dbReference>
<evidence type="ECO:0000256" key="10">
    <source>
        <dbReference type="SAM" id="Phobius"/>
    </source>
</evidence>
<evidence type="ECO:0000256" key="4">
    <source>
        <dbReference type="ARBA" id="ARBA00022519"/>
    </source>
</evidence>